<dbReference type="OrthoDB" id="9767869at2"/>
<dbReference type="GO" id="GO:0051537">
    <property type="term" value="F:2 iron, 2 sulfur cluster binding"/>
    <property type="evidence" value="ECO:0007669"/>
    <property type="project" value="UniProtKB-KW"/>
</dbReference>
<dbReference type="Proteomes" id="UP000321558">
    <property type="component" value="Unassembled WGS sequence"/>
</dbReference>
<dbReference type="InterPro" id="IPR006076">
    <property type="entry name" value="FAD-dep_OxRdtase"/>
</dbReference>
<dbReference type="InterPro" id="IPR036922">
    <property type="entry name" value="Rieske_2Fe-2S_sf"/>
</dbReference>
<evidence type="ECO:0000256" key="1">
    <source>
        <dbReference type="ARBA" id="ARBA00022714"/>
    </source>
</evidence>
<evidence type="ECO:0000256" key="3">
    <source>
        <dbReference type="ARBA" id="ARBA00023004"/>
    </source>
</evidence>
<evidence type="ECO:0000259" key="6">
    <source>
        <dbReference type="PROSITE" id="PS51296"/>
    </source>
</evidence>
<dbReference type="PANTHER" id="PTHR13847:SF274">
    <property type="entry name" value="RIESKE 2FE-2S IRON-SULFUR PROTEIN YHFW-RELATED"/>
    <property type="match status" value="1"/>
</dbReference>
<dbReference type="GO" id="GO:0046872">
    <property type="term" value="F:metal ion binding"/>
    <property type="evidence" value="ECO:0007669"/>
    <property type="project" value="UniProtKB-KW"/>
</dbReference>
<dbReference type="InterPro" id="IPR038010">
    <property type="entry name" value="YhfW_C"/>
</dbReference>
<keyword evidence="1" id="KW-0001">2Fe-2S</keyword>
<keyword evidence="8" id="KW-1185">Reference proteome</keyword>
<dbReference type="EMBL" id="BJYM01000001">
    <property type="protein sequence ID" value="GEN85316.1"/>
    <property type="molecule type" value="Genomic_DNA"/>
</dbReference>
<dbReference type="STRING" id="582851.GCA_900162665_02285"/>
<dbReference type="Gene3D" id="3.50.50.60">
    <property type="entry name" value="FAD/NAD(P)-binding domain"/>
    <property type="match status" value="1"/>
</dbReference>
<accession>A0A511ZCZ6</accession>
<organism evidence="7 8">
    <name type="scientific">Oceanobacillus sojae</name>
    <dbReference type="NCBI Taxonomy" id="582851"/>
    <lineage>
        <taxon>Bacteria</taxon>
        <taxon>Bacillati</taxon>
        <taxon>Bacillota</taxon>
        <taxon>Bacilli</taxon>
        <taxon>Bacillales</taxon>
        <taxon>Bacillaceae</taxon>
        <taxon>Oceanobacillus</taxon>
    </lineage>
</organism>
<dbReference type="InterPro" id="IPR017941">
    <property type="entry name" value="Rieske_2Fe-2S"/>
</dbReference>
<keyword evidence="2" id="KW-0479">Metal-binding</keyword>
<protein>
    <submittedName>
        <fullName evidence="7">Oxidoreductase</fullName>
    </submittedName>
</protein>
<dbReference type="Pfam" id="PF00355">
    <property type="entry name" value="Rieske"/>
    <property type="match status" value="1"/>
</dbReference>
<evidence type="ECO:0000256" key="5">
    <source>
        <dbReference type="ARBA" id="ARBA00023157"/>
    </source>
</evidence>
<keyword evidence="4" id="KW-0411">Iron-sulfur</keyword>
<keyword evidence="3" id="KW-0408">Iron</keyword>
<dbReference type="PRINTS" id="PR00162">
    <property type="entry name" value="RIESKE"/>
</dbReference>
<proteinExistence type="predicted"/>
<dbReference type="SUPFAM" id="SSF51905">
    <property type="entry name" value="FAD/NAD(P)-binding domain"/>
    <property type="match status" value="1"/>
</dbReference>
<dbReference type="SUPFAM" id="SSF50022">
    <property type="entry name" value="ISP domain"/>
    <property type="match status" value="1"/>
</dbReference>
<dbReference type="GO" id="GO:0016020">
    <property type="term" value="C:membrane"/>
    <property type="evidence" value="ECO:0007669"/>
    <property type="project" value="InterPro"/>
</dbReference>
<reference evidence="7 8" key="1">
    <citation type="submission" date="2019-07" db="EMBL/GenBank/DDBJ databases">
        <title>Whole genome shotgun sequence of Oceanobacillus sojae NBRC 105379.</title>
        <authorList>
            <person name="Hosoyama A."/>
            <person name="Uohara A."/>
            <person name="Ohji S."/>
            <person name="Ichikawa N."/>
        </authorList>
    </citation>
    <scope>NUCLEOTIDE SEQUENCE [LARGE SCALE GENOMIC DNA]</scope>
    <source>
        <strain evidence="7 8">NBRC 105379</strain>
    </source>
</reference>
<dbReference type="PANTHER" id="PTHR13847">
    <property type="entry name" value="SARCOSINE DEHYDROGENASE-RELATED"/>
    <property type="match status" value="1"/>
</dbReference>
<dbReference type="Gene3D" id="3.30.9.10">
    <property type="entry name" value="D-Amino Acid Oxidase, subunit A, domain 2"/>
    <property type="match status" value="1"/>
</dbReference>
<evidence type="ECO:0000256" key="4">
    <source>
        <dbReference type="ARBA" id="ARBA00023014"/>
    </source>
</evidence>
<keyword evidence="5" id="KW-1015">Disulfide bond</keyword>
<dbReference type="InterPro" id="IPR005805">
    <property type="entry name" value="Rieske_Fe-S_prot_C"/>
</dbReference>
<dbReference type="AlphaFoldDB" id="A0A511ZCZ6"/>
<dbReference type="FunFam" id="2.102.10.10:FF:000014">
    <property type="entry name" value="Oxidoreductase, FAD dependent"/>
    <property type="match status" value="1"/>
</dbReference>
<evidence type="ECO:0000256" key="2">
    <source>
        <dbReference type="ARBA" id="ARBA00022723"/>
    </source>
</evidence>
<dbReference type="CDD" id="cd03477">
    <property type="entry name" value="Rieske_YhfW_C"/>
    <property type="match status" value="1"/>
</dbReference>
<dbReference type="GO" id="GO:0004497">
    <property type="term" value="F:monooxygenase activity"/>
    <property type="evidence" value="ECO:0007669"/>
    <property type="project" value="UniProtKB-ARBA"/>
</dbReference>
<feature type="domain" description="Rieske" evidence="6">
    <location>
        <begin position="418"/>
        <end position="505"/>
    </location>
</feature>
<name>A0A511ZCZ6_9BACI</name>
<dbReference type="GO" id="GO:0005737">
    <property type="term" value="C:cytoplasm"/>
    <property type="evidence" value="ECO:0007669"/>
    <property type="project" value="TreeGrafter"/>
</dbReference>
<evidence type="ECO:0000313" key="7">
    <source>
        <dbReference type="EMBL" id="GEN85316.1"/>
    </source>
</evidence>
<dbReference type="Pfam" id="PF01266">
    <property type="entry name" value="DAO"/>
    <property type="match status" value="1"/>
</dbReference>
<dbReference type="PROSITE" id="PS51296">
    <property type="entry name" value="RIESKE"/>
    <property type="match status" value="1"/>
</dbReference>
<sequence>MSSKSIWQVDTAFKEFPKLQETKQTEVCIVGAGLTGITAAYLLSKKGMKVILLEADQVLSGVTGHTTAKVTAQHGMIYAELIETIGKEKAKQYYQAMQEAMHFIKNEITENRIDCNYEEQDAFLYTNDDAYLSQLEKEAEAYKALDIPGELITEMPLQIPSKQALKMKGQAQFHPLKYLQFMLEEAVKNGTEVYEQTVAMTLEYNRRSTVITKDEHRVTCDYLIAATQFPYIDHQGLYFAKMYAEQSYIVSGKWTGDYPGGMYINVENPTRSIRTAKLNNKDTYLLVGGENHRSGVSLDEKLCYENLKEFAKEQFDIDDISYQWSAQDFTTLDKMPYIGPITKGDPSIFVATGYRKWGMTNGTIAAKIIADTITENNENPYKELFSPARFSSKPMLKNLFSFNMEVATELIKGKLDFPASRDIDELEVGEAAITTVKGGRVGVYKDKEDKLHVLDTTCTHLGCEVNWNSADRTWDCPCHGSRYHYDGEVMAGPAKEPLRKVSLDD</sequence>
<dbReference type="RefSeq" id="WP_147207740.1">
    <property type="nucleotide sequence ID" value="NZ_BJYM01000001.1"/>
</dbReference>
<dbReference type="Gene3D" id="2.102.10.10">
    <property type="entry name" value="Rieske [2Fe-2S] iron-sulphur domain"/>
    <property type="match status" value="1"/>
</dbReference>
<evidence type="ECO:0000313" key="8">
    <source>
        <dbReference type="Proteomes" id="UP000321558"/>
    </source>
</evidence>
<dbReference type="GO" id="GO:0016705">
    <property type="term" value="F:oxidoreductase activity, acting on paired donors, with incorporation or reduction of molecular oxygen"/>
    <property type="evidence" value="ECO:0007669"/>
    <property type="project" value="UniProtKB-ARBA"/>
</dbReference>
<gene>
    <name evidence="7" type="ORF">OSO01_00550</name>
</gene>
<dbReference type="InterPro" id="IPR036188">
    <property type="entry name" value="FAD/NAD-bd_sf"/>
</dbReference>
<comment type="caution">
    <text evidence="7">The sequence shown here is derived from an EMBL/GenBank/DDBJ whole genome shotgun (WGS) entry which is preliminary data.</text>
</comment>